<dbReference type="GO" id="GO:0015421">
    <property type="term" value="F:ABC-type oligopeptide transporter activity"/>
    <property type="evidence" value="ECO:0007669"/>
    <property type="project" value="TreeGrafter"/>
</dbReference>
<dbReference type="SUPFAM" id="SSF90123">
    <property type="entry name" value="ABC transporter transmembrane region"/>
    <property type="match status" value="1"/>
</dbReference>
<dbReference type="GO" id="GO:0005886">
    <property type="term" value="C:plasma membrane"/>
    <property type="evidence" value="ECO:0007669"/>
    <property type="project" value="UniProtKB-SubCell"/>
</dbReference>
<dbReference type="RefSeq" id="WP_370595890.1">
    <property type="nucleotide sequence ID" value="NZ_JALBUR010000009.1"/>
</dbReference>
<keyword evidence="4 11" id="KW-0067">ATP-binding</keyword>
<keyword evidence="12" id="KW-1185">Reference proteome</keyword>
<evidence type="ECO:0000259" key="10">
    <source>
        <dbReference type="PROSITE" id="PS50929"/>
    </source>
</evidence>
<dbReference type="SUPFAM" id="SSF52540">
    <property type="entry name" value="P-loop containing nucleoside triphosphate hydrolases"/>
    <property type="match status" value="1"/>
</dbReference>
<dbReference type="Pfam" id="PF00005">
    <property type="entry name" value="ABC_tran"/>
    <property type="match status" value="1"/>
</dbReference>
<sequence length="555" mass="62943">MKRTLHYLKPYLFLLILLSLLMAAGYLIIFSSIGVLLRQTMRLIQNDSFDSHQMRKILLYLLAVACVSPLTGFTRYGTKCIERKVGDAMRADMLHAYLNGEETAVEKYKVQDVHNRMRTDADTAASWCCGYNMSGWVLEPIFSGILSTIYLCFIDWRIAVLCLLCALANLFIVQLFSKEKKEMERKITEEQSDLTVFMKEGVDGAEEVRTFSIQQLLEGKLSSKIQQIVFHQRKRDMYTYVRGAAIGLFGDCVLIGMILMLGAYLASKNIISFPNVMMAVPLSDQMCQMMVSLGLYFVIEKQQAVHEERIFEIVDLPQIKKTETTEKDAAVFEHVRYSYGQKEVLHDVSFRIRRGEKAAIVGETGSGKSTVMKLLLGVLSPDTGKVETPVPQEISYISQESSLFHQSIAVNIAVDQHPDMDKVKKAAEEADCDFILQKEKGFEDIPSGEKSDLSGGQIQRIALARAFYSNRKVIFMDEPTSALDQASSEIITNVLNNLKKDKTLFVITHRLDLIRHFDHILVMQNGKIMEEGNHDTLMEKNGVYASLWKKEAERK</sequence>
<keyword evidence="7" id="KW-0175">Coiled coil</keyword>
<dbReference type="InterPro" id="IPR003439">
    <property type="entry name" value="ABC_transporter-like_ATP-bd"/>
</dbReference>
<dbReference type="SMART" id="SM00382">
    <property type="entry name" value="AAA"/>
    <property type="match status" value="1"/>
</dbReference>
<name>A0AB35U686_9FIRM</name>
<dbReference type="InterPro" id="IPR011527">
    <property type="entry name" value="ABC1_TM_dom"/>
</dbReference>
<evidence type="ECO:0000256" key="1">
    <source>
        <dbReference type="ARBA" id="ARBA00004651"/>
    </source>
</evidence>
<dbReference type="PROSITE" id="PS00211">
    <property type="entry name" value="ABC_TRANSPORTER_1"/>
    <property type="match status" value="1"/>
</dbReference>
<evidence type="ECO:0000256" key="5">
    <source>
        <dbReference type="ARBA" id="ARBA00022989"/>
    </source>
</evidence>
<evidence type="ECO:0000313" key="11">
    <source>
        <dbReference type="EMBL" id="MDX8419476.1"/>
    </source>
</evidence>
<organism evidence="11 12">
    <name type="scientific">Grylomicrobium aquisgranensis</name>
    <dbReference type="NCBI Taxonomy" id="2926318"/>
    <lineage>
        <taxon>Bacteria</taxon>
        <taxon>Bacillati</taxon>
        <taxon>Bacillota</taxon>
        <taxon>Erysipelotrichia</taxon>
        <taxon>Erysipelotrichales</taxon>
        <taxon>Erysipelotrichaceae</taxon>
        <taxon>Grylomicrobium</taxon>
    </lineage>
</organism>
<evidence type="ECO:0000256" key="4">
    <source>
        <dbReference type="ARBA" id="ARBA00022840"/>
    </source>
</evidence>
<feature type="transmembrane region" description="Helical" evidence="8">
    <location>
        <begin position="243"/>
        <end position="266"/>
    </location>
</feature>
<feature type="transmembrane region" description="Helical" evidence="8">
    <location>
        <begin position="156"/>
        <end position="176"/>
    </location>
</feature>
<dbReference type="GO" id="GO:0016887">
    <property type="term" value="F:ATP hydrolysis activity"/>
    <property type="evidence" value="ECO:0007669"/>
    <property type="project" value="InterPro"/>
</dbReference>
<dbReference type="InterPro" id="IPR017871">
    <property type="entry name" value="ABC_transporter-like_CS"/>
</dbReference>
<dbReference type="GO" id="GO:0005524">
    <property type="term" value="F:ATP binding"/>
    <property type="evidence" value="ECO:0007669"/>
    <property type="project" value="UniProtKB-KW"/>
</dbReference>
<keyword evidence="5 8" id="KW-1133">Transmembrane helix</keyword>
<dbReference type="PROSITE" id="PS50929">
    <property type="entry name" value="ABC_TM1F"/>
    <property type="match status" value="1"/>
</dbReference>
<dbReference type="Proteomes" id="UP001286174">
    <property type="component" value="Unassembled WGS sequence"/>
</dbReference>
<evidence type="ECO:0000256" key="8">
    <source>
        <dbReference type="SAM" id="Phobius"/>
    </source>
</evidence>
<dbReference type="PROSITE" id="PS50893">
    <property type="entry name" value="ABC_TRANSPORTER_2"/>
    <property type="match status" value="1"/>
</dbReference>
<dbReference type="CDD" id="cd03228">
    <property type="entry name" value="ABCC_MRP_Like"/>
    <property type="match status" value="1"/>
</dbReference>
<dbReference type="Gene3D" id="3.40.50.300">
    <property type="entry name" value="P-loop containing nucleotide triphosphate hydrolases"/>
    <property type="match status" value="1"/>
</dbReference>
<keyword evidence="6 8" id="KW-0472">Membrane</keyword>
<feature type="transmembrane region" description="Helical" evidence="8">
    <location>
        <begin position="12"/>
        <end position="37"/>
    </location>
</feature>
<feature type="coiled-coil region" evidence="7">
    <location>
        <begin position="173"/>
        <end position="200"/>
    </location>
</feature>
<keyword evidence="3" id="KW-0547">Nucleotide-binding</keyword>
<dbReference type="PANTHER" id="PTHR43394:SF1">
    <property type="entry name" value="ATP-BINDING CASSETTE SUB-FAMILY B MEMBER 10, MITOCHONDRIAL"/>
    <property type="match status" value="1"/>
</dbReference>
<evidence type="ECO:0000313" key="12">
    <source>
        <dbReference type="Proteomes" id="UP001286174"/>
    </source>
</evidence>
<feature type="transmembrane region" description="Helical" evidence="8">
    <location>
        <begin position="57"/>
        <end position="76"/>
    </location>
</feature>
<protein>
    <submittedName>
        <fullName evidence="11">ABC transporter ATP-binding protein/permease</fullName>
    </submittedName>
</protein>
<feature type="domain" description="ABC transmembrane type-1" evidence="10">
    <location>
        <begin position="12"/>
        <end position="294"/>
    </location>
</feature>
<dbReference type="InterPro" id="IPR003593">
    <property type="entry name" value="AAA+_ATPase"/>
</dbReference>
<proteinExistence type="predicted"/>
<dbReference type="Gene3D" id="1.20.1560.10">
    <property type="entry name" value="ABC transporter type 1, transmembrane domain"/>
    <property type="match status" value="1"/>
</dbReference>
<keyword evidence="2 8" id="KW-0812">Transmembrane</keyword>
<comment type="subcellular location">
    <subcellularLocation>
        <location evidence="1">Cell membrane</location>
        <topology evidence="1">Multi-pass membrane protein</topology>
    </subcellularLocation>
</comment>
<dbReference type="InterPro" id="IPR036640">
    <property type="entry name" value="ABC1_TM_sf"/>
</dbReference>
<dbReference type="EMBL" id="JALBUR010000009">
    <property type="protein sequence ID" value="MDX8419476.1"/>
    <property type="molecule type" value="Genomic_DNA"/>
</dbReference>
<dbReference type="PANTHER" id="PTHR43394">
    <property type="entry name" value="ATP-DEPENDENT PERMEASE MDL1, MITOCHONDRIAL"/>
    <property type="match status" value="1"/>
</dbReference>
<accession>A0AB35U686</accession>
<reference evidence="11 12" key="1">
    <citation type="submission" date="2022-03" db="EMBL/GenBank/DDBJ databases">
        <title>Novel taxa within the pig intestine.</title>
        <authorList>
            <person name="Wylensek D."/>
            <person name="Bishof K."/>
            <person name="Afrizal A."/>
            <person name="Clavel T."/>
        </authorList>
    </citation>
    <scope>NUCLEOTIDE SEQUENCE [LARGE SCALE GENOMIC DNA]</scope>
    <source>
        <strain evidence="11 12">CLA-KB-P133</strain>
    </source>
</reference>
<gene>
    <name evidence="11" type="ORF">MOZ60_05130</name>
</gene>
<dbReference type="InterPro" id="IPR039421">
    <property type="entry name" value="Type_1_exporter"/>
</dbReference>
<dbReference type="InterPro" id="IPR027417">
    <property type="entry name" value="P-loop_NTPase"/>
</dbReference>
<dbReference type="Pfam" id="PF00664">
    <property type="entry name" value="ABC_membrane"/>
    <property type="match status" value="1"/>
</dbReference>
<feature type="domain" description="ABC transporter" evidence="9">
    <location>
        <begin position="330"/>
        <end position="550"/>
    </location>
</feature>
<comment type="caution">
    <text evidence="11">The sequence shown here is derived from an EMBL/GenBank/DDBJ whole genome shotgun (WGS) entry which is preliminary data.</text>
</comment>
<evidence type="ECO:0000256" key="3">
    <source>
        <dbReference type="ARBA" id="ARBA00022741"/>
    </source>
</evidence>
<evidence type="ECO:0000259" key="9">
    <source>
        <dbReference type="PROSITE" id="PS50893"/>
    </source>
</evidence>
<evidence type="ECO:0000256" key="7">
    <source>
        <dbReference type="SAM" id="Coils"/>
    </source>
</evidence>
<evidence type="ECO:0000256" key="2">
    <source>
        <dbReference type="ARBA" id="ARBA00022692"/>
    </source>
</evidence>
<evidence type="ECO:0000256" key="6">
    <source>
        <dbReference type="ARBA" id="ARBA00023136"/>
    </source>
</evidence>
<dbReference type="AlphaFoldDB" id="A0AB35U686"/>